<evidence type="ECO:0000313" key="2">
    <source>
        <dbReference type="Proteomes" id="UP001054252"/>
    </source>
</evidence>
<dbReference type="EMBL" id="BPVZ01000063">
    <property type="protein sequence ID" value="GKV23678.1"/>
    <property type="molecule type" value="Genomic_DNA"/>
</dbReference>
<accession>A0AAV5KGE5</accession>
<reference evidence="1 2" key="1">
    <citation type="journal article" date="2021" name="Commun. Biol.">
        <title>The genome of Shorea leprosula (Dipterocarpaceae) highlights the ecological relevance of drought in aseasonal tropical rainforests.</title>
        <authorList>
            <person name="Ng K.K.S."/>
            <person name="Kobayashi M.J."/>
            <person name="Fawcett J.A."/>
            <person name="Hatakeyama M."/>
            <person name="Paape T."/>
            <person name="Ng C.H."/>
            <person name="Ang C.C."/>
            <person name="Tnah L.H."/>
            <person name="Lee C.T."/>
            <person name="Nishiyama T."/>
            <person name="Sese J."/>
            <person name="O'Brien M.J."/>
            <person name="Copetti D."/>
            <person name="Mohd Noor M.I."/>
            <person name="Ong R.C."/>
            <person name="Putra M."/>
            <person name="Sireger I.Z."/>
            <person name="Indrioko S."/>
            <person name="Kosugi Y."/>
            <person name="Izuno A."/>
            <person name="Isagi Y."/>
            <person name="Lee S.L."/>
            <person name="Shimizu K.K."/>
        </authorList>
    </citation>
    <scope>NUCLEOTIDE SEQUENCE [LARGE SCALE GENOMIC DNA]</scope>
    <source>
        <strain evidence="1">214</strain>
    </source>
</reference>
<comment type="caution">
    <text evidence="1">The sequence shown here is derived from an EMBL/GenBank/DDBJ whole genome shotgun (WGS) entry which is preliminary data.</text>
</comment>
<dbReference type="AlphaFoldDB" id="A0AAV5KGE5"/>
<name>A0AAV5KGE5_9ROSI</name>
<protein>
    <submittedName>
        <fullName evidence="1">Uncharacterized protein</fullName>
    </submittedName>
</protein>
<gene>
    <name evidence="1" type="ORF">SLEP1_g33380</name>
</gene>
<evidence type="ECO:0000313" key="1">
    <source>
        <dbReference type="EMBL" id="GKV23678.1"/>
    </source>
</evidence>
<organism evidence="1 2">
    <name type="scientific">Rubroshorea leprosula</name>
    <dbReference type="NCBI Taxonomy" id="152421"/>
    <lineage>
        <taxon>Eukaryota</taxon>
        <taxon>Viridiplantae</taxon>
        <taxon>Streptophyta</taxon>
        <taxon>Embryophyta</taxon>
        <taxon>Tracheophyta</taxon>
        <taxon>Spermatophyta</taxon>
        <taxon>Magnoliopsida</taxon>
        <taxon>eudicotyledons</taxon>
        <taxon>Gunneridae</taxon>
        <taxon>Pentapetalae</taxon>
        <taxon>rosids</taxon>
        <taxon>malvids</taxon>
        <taxon>Malvales</taxon>
        <taxon>Dipterocarpaceae</taxon>
        <taxon>Rubroshorea</taxon>
    </lineage>
</organism>
<keyword evidence="2" id="KW-1185">Reference proteome</keyword>
<dbReference type="Proteomes" id="UP001054252">
    <property type="component" value="Unassembled WGS sequence"/>
</dbReference>
<sequence>MNIAATEVSKRVIKLPFGQMAATTASKQKGKSHCWVERSGLVSSSIDKQLVDVFVLGIIIVAA</sequence>
<proteinExistence type="predicted"/>